<dbReference type="Proteomes" id="UP001165667">
    <property type="component" value="Unassembled WGS sequence"/>
</dbReference>
<dbReference type="RefSeq" id="WP_282588417.1">
    <property type="nucleotide sequence ID" value="NZ_JAMOIM010000038.1"/>
</dbReference>
<evidence type="ECO:0000313" key="2">
    <source>
        <dbReference type="Proteomes" id="UP001165667"/>
    </source>
</evidence>
<dbReference type="EMBL" id="JAMOIM010000038">
    <property type="protein sequence ID" value="MCW6512040.1"/>
    <property type="molecule type" value="Genomic_DNA"/>
</dbReference>
<protein>
    <recommendedName>
        <fullName evidence="3">Alpha/beta hydrolase</fullName>
    </recommendedName>
</protein>
<organism evidence="1 2">
    <name type="scientific">Lichenifustis flavocetrariae</name>
    <dbReference type="NCBI Taxonomy" id="2949735"/>
    <lineage>
        <taxon>Bacteria</taxon>
        <taxon>Pseudomonadati</taxon>
        <taxon>Pseudomonadota</taxon>
        <taxon>Alphaproteobacteria</taxon>
        <taxon>Hyphomicrobiales</taxon>
        <taxon>Lichenihabitantaceae</taxon>
        <taxon>Lichenifustis</taxon>
    </lineage>
</organism>
<dbReference type="InterPro" id="IPR029058">
    <property type="entry name" value="AB_hydrolase_fold"/>
</dbReference>
<dbReference type="Gene3D" id="3.40.50.1820">
    <property type="entry name" value="alpha/beta hydrolase"/>
    <property type="match status" value="1"/>
</dbReference>
<evidence type="ECO:0008006" key="3">
    <source>
        <dbReference type="Google" id="ProtNLM"/>
    </source>
</evidence>
<evidence type="ECO:0000313" key="1">
    <source>
        <dbReference type="EMBL" id="MCW6512040.1"/>
    </source>
</evidence>
<comment type="caution">
    <text evidence="1">The sequence shown here is derived from an EMBL/GenBank/DDBJ whole genome shotgun (WGS) entry which is preliminary data.</text>
</comment>
<sequence length="64" mass="6843">MRDRMQVSVEPSKIDGVNVSTITPTTIPAENSDKVLIHVHGGCYVLFPGESGITEALMMAGFGH</sequence>
<reference evidence="1" key="1">
    <citation type="submission" date="2022-05" db="EMBL/GenBank/DDBJ databases">
        <authorList>
            <person name="Pankratov T."/>
        </authorList>
    </citation>
    <scope>NUCLEOTIDE SEQUENCE</scope>
    <source>
        <strain evidence="1">BP6-180914</strain>
    </source>
</reference>
<keyword evidence="2" id="KW-1185">Reference proteome</keyword>
<dbReference type="AlphaFoldDB" id="A0AA41Z825"/>
<accession>A0AA41Z825</accession>
<name>A0AA41Z825_9HYPH</name>
<gene>
    <name evidence="1" type="ORF">M8523_29300</name>
</gene>
<proteinExistence type="predicted"/>